<comment type="caution">
    <text evidence="6">The sequence shown here is derived from an EMBL/GenBank/DDBJ whole genome shotgun (WGS) entry which is preliminary data.</text>
</comment>
<sequence>MESTLDVDPGVPEEDIDVTPPSPVAECGSAECRRIRHEYERELDKVKAERDEFCGEVRLLRRKLQKQLRSSKRGRTSAVENQEEPVDFRQRQGEPREADKPPTIDGAHHEGLDPRPKMSENAISKVSRVKTFIIYMANNQTRLSDWLFLDNMSRIRGPGVYANMTDNEVEEAKTLGQDRGYLLHIKEHNTNRTFGEAQMFLNPAEFAWLERWMAIKKSLPDANQFVLYTKGKGPSKNLNANLQSAWKDMGLAGVINFTLIRTAVATYAKKSQDPKERKKVADFMCHDTKTADKYYVANPDHCEAEEVRALVRQSLLVGGGGDDEMLQQQQQQQEEEEEEEMEVGGGGGSSSSEEDKAAPSFYMIVALERTKGPGTVTQEAKAVFVDGVVNWGRIVSLVSLGAAICQSRGFECRGSGENATETVEEEIASYLLKEHEDWLVANDYSV</sequence>
<keyword evidence="3" id="KW-0175">Coiled coil</keyword>
<evidence type="ECO:0000256" key="1">
    <source>
        <dbReference type="ARBA" id="ARBA00009458"/>
    </source>
</evidence>
<feature type="region of interest" description="Disordered" evidence="4">
    <location>
        <begin position="321"/>
        <end position="355"/>
    </location>
</feature>
<dbReference type="InterPro" id="IPR002475">
    <property type="entry name" value="Bcl2-like"/>
</dbReference>
<dbReference type="Proteomes" id="UP000438429">
    <property type="component" value="Unassembled WGS sequence"/>
</dbReference>
<dbReference type="InterPro" id="IPR046371">
    <property type="entry name" value="Bcl-2_BH1-3"/>
</dbReference>
<evidence type="ECO:0000313" key="6">
    <source>
        <dbReference type="EMBL" id="KAF0023417.1"/>
    </source>
</evidence>
<feature type="compositionally biased region" description="Basic residues" evidence="4">
    <location>
        <begin position="66"/>
        <end position="75"/>
    </location>
</feature>
<feature type="compositionally biased region" description="Basic and acidic residues" evidence="4">
    <location>
        <begin position="86"/>
        <end position="118"/>
    </location>
</feature>
<dbReference type="Gene3D" id="1.10.437.10">
    <property type="entry name" value="Blc2-like"/>
    <property type="match status" value="1"/>
</dbReference>
<evidence type="ECO:0000256" key="3">
    <source>
        <dbReference type="SAM" id="Coils"/>
    </source>
</evidence>
<proteinExistence type="inferred from homology"/>
<feature type="coiled-coil region" evidence="3">
    <location>
        <begin position="29"/>
        <end position="56"/>
    </location>
</feature>
<name>A0A6A4RSY3_SCOMX</name>
<dbReference type="GO" id="GO:0006915">
    <property type="term" value="P:apoptotic process"/>
    <property type="evidence" value="ECO:0007669"/>
    <property type="project" value="UniProtKB-KW"/>
</dbReference>
<evidence type="ECO:0000259" key="5">
    <source>
        <dbReference type="Pfam" id="PF00452"/>
    </source>
</evidence>
<feature type="region of interest" description="Disordered" evidence="4">
    <location>
        <begin position="66"/>
        <end position="120"/>
    </location>
</feature>
<evidence type="ECO:0000313" key="7">
    <source>
        <dbReference type="Proteomes" id="UP000438429"/>
    </source>
</evidence>
<dbReference type="Pfam" id="PF00452">
    <property type="entry name" value="Bcl-2"/>
    <property type="match status" value="1"/>
</dbReference>
<evidence type="ECO:0000256" key="4">
    <source>
        <dbReference type="SAM" id="MobiDB-lite"/>
    </source>
</evidence>
<dbReference type="AlphaFoldDB" id="A0A6A4RSY3"/>
<feature type="region of interest" description="Disordered" evidence="4">
    <location>
        <begin position="1"/>
        <end position="26"/>
    </location>
</feature>
<keyword evidence="2" id="KW-0053">Apoptosis</keyword>
<feature type="compositionally biased region" description="Acidic residues" evidence="4">
    <location>
        <begin position="333"/>
        <end position="342"/>
    </location>
</feature>
<evidence type="ECO:0000256" key="2">
    <source>
        <dbReference type="ARBA" id="ARBA00022703"/>
    </source>
</evidence>
<dbReference type="GO" id="GO:0042981">
    <property type="term" value="P:regulation of apoptotic process"/>
    <property type="evidence" value="ECO:0007669"/>
    <property type="project" value="InterPro"/>
</dbReference>
<feature type="domain" description="Bcl-2 Bcl-2 homology region 1-3" evidence="5">
    <location>
        <begin position="372"/>
        <end position="442"/>
    </location>
</feature>
<protein>
    <recommendedName>
        <fullName evidence="5">Bcl-2 Bcl-2 homology region 1-3 domain-containing protein</fullName>
    </recommendedName>
</protein>
<dbReference type="InterPro" id="IPR036834">
    <property type="entry name" value="Bcl-2-like_sf"/>
</dbReference>
<organism evidence="6 7">
    <name type="scientific">Scophthalmus maximus</name>
    <name type="common">Turbot</name>
    <name type="synonym">Psetta maxima</name>
    <dbReference type="NCBI Taxonomy" id="52904"/>
    <lineage>
        <taxon>Eukaryota</taxon>
        <taxon>Metazoa</taxon>
        <taxon>Chordata</taxon>
        <taxon>Craniata</taxon>
        <taxon>Vertebrata</taxon>
        <taxon>Euteleostomi</taxon>
        <taxon>Actinopterygii</taxon>
        <taxon>Neopterygii</taxon>
        <taxon>Teleostei</taxon>
        <taxon>Neoteleostei</taxon>
        <taxon>Acanthomorphata</taxon>
        <taxon>Carangaria</taxon>
        <taxon>Pleuronectiformes</taxon>
        <taxon>Pleuronectoidei</taxon>
        <taxon>Scophthalmidae</taxon>
        <taxon>Scophthalmus</taxon>
    </lineage>
</organism>
<dbReference type="EMBL" id="VEVO01000022">
    <property type="protein sequence ID" value="KAF0023417.1"/>
    <property type="molecule type" value="Genomic_DNA"/>
</dbReference>
<dbReference type="SUPFAM" id="SSF56854">
    <property type="entry name" value="Bcl-2 inhibitors of programmed cell death"/>
    <property type="match status" value="1"/>
</dbReference>
<reference evidence="6 7" key="1">
    <citation type="submission" date="2019-06" db="EMBL/GenBank/DDBJ databases">
        <title>Draft genomes of female and male turbot (Scophthalmus maximus).</title>
        <authorList>
            <person name="Xu H."/>
            <person name="Xu X.-W."/>
            <person name="Shao C."/>
            <person name="Chen S."/>
        </authorList>
    </citation>
    <scope>NUCLEOTIDE SEQUENCE [LARGE SCALE GENOMIC DNA]</scope>
    <source>
        <strain evidence="6">Ysfricsl-2016a</strain>
        <tissue evidence="6">Blood</tissue>
    </source>
</reference>
<comment type="similarity">
    <text evidence="1">Belongs to the Bcl-2 family.</text>
</comment>
<gene>
    <name evidence="6" type="ORF">F2P81_024047</name>
</gene>
<accession>A0A6A4RSY3</accession>
<dbReference type="PROSITE" id="PS50062">
    <property type="entry name" value="BCL2_FAMILY"/>
    <property type="match status" value="1"/>
</dbReference>